<feature type="compositionally biased region" description="Pro residues" evidence="1">
    <location>
        <begin position="156"/>
        <end position="175"/>
    </location>
</feature>
<organism evidence="4 5">
    <name type="scientific">Candidatus Sungbacteria bacterium RIFCSPLOWO2_01_FULL_60_25</name>
    <dbReference type="NCBI Taxonomy" id="1802281"/>
    <lineage>
        <taxon>Bacteria</taxon>
        <taxon>Candidatus Sungiibacteriota</taxon>
    </lineage>
</organism>
<dbReference type="Proteomes" id="UP000178977">
    <property type="component" value="Unassembled WGS sequence"/>
</dbReference>
<gene>
    <name evidence="4" type="ORF">A3A44_02275</name>
</gene>
<feature type="domain" description="Peptidoglycan binding-like" evidence="3">
    <location>
        <begin position="190"/>
        <end position="247"/>
    </location>
</feature>
<evidence type="ECO:0000313" key="4">
    <source>
        <dbReference type="EMBL" id="OHA08896.1"/>
    </source>
</evidence>
<keyword evidence="2" id="KW-0732">Signal</keyword>
<sequence length="371" mass="37276">MKHFFLRVAIAGVLLAVPASVVLAATVDVSQGFTAPLGKSYTVSGTLSSLTLNSSELTATLAAGETLTITSPDNTKFSFDKSTAPSTTETCTASSYALTFSNPADGSTKTFTVTPSATTCVAAGTSSGSSGGGAGTTGVSGGGGGGGGGYFSSTPSPTPAPPPASPPPPPPPPASAPFGITSSLDQGSEGPEVVQLQAYLASNSTLYPEGRITGYFGPATERAVKRFQTKYGLPPVGRVGPLTLAKLNEVFGSGTATSALARTLSRGATGDDVRALQTFLASDSALYPEGTVSGYYGPATTRAVGRFQEKHGIAGPGDSGYGRVGPKTRAKLNELMGGGNAAPPPGGSDIQALQEQLRILQEQLKAMQQGQ</sequence>
<dbReference type="SUPFAM" id="SSF47090">
    <property type="entry name" value="PGBD-like"/>
    <property type="match status" value="2"/>
</dbReference>
<proteinExistence type="predicted"/>
<feature type="domain" description="Peptidoglycan binding-like" evidence="3">
    <location>
        <begin position="269"/>
        <end position="332"/>
    </location>
</feature>
<dbReference type="InterPro" id="IPR002477">
    <property type="entry name" value="Peptidoglycan-bd-like"/>
</dbReference>
<dbReference type="InterPro" id="IPR036366">
    <property type="entry name" value="PGBDSf"/>
</dbReference>
<accession>A0A1G2LB80</accession>
<name>A0A1G2LB80_9BACT</name>
<comment type="caution">
    <text evidence="4">The sequence shown here is derived from an EMBL/GenBank/DDBJ whole genome shotgun (WGS) entry which is preliminary data.</text>
</comment>
<evidence type="ECO:0000256" key="1">
    <source>
        <dbReference type="SAM" id="MobiDB-lite"/>
    </source>
</evidence>
<evidence type="ECO:0000256" key="2">
    <source>
        <dbReference type="SAM" id="SignalP"/>
    </source>
</evidence>
<reference evidence="4 5" key="1">
    <citation type="journal article" date="2016" name="Nat. Commun.">
        <title>Thousands of microbial genomes shed light on interconnected biogeochemical processes in an aquifer system.</title>
        <authorList>
            <person name="Anantharaman K."/>
            <person name="Brown C.T."/>
            <person name="Hug L.A."/>
            <person name="Sharon I."/>
            <person name="Castelle C.J."/>
            <person name="Probst A.J."/>
            <person name="Thomas B.C."/>
            <person name="Singh A."/>
            <person name="Wilkins M.J."/>
            <person name="Karaoz U."/>
            <person name="Brodie E.L."/>
            <person name="Williams K.H."/>
            <person name="Hubbard S.S."/>
            <person name="Banfield J.F."/>
        </authorList>
    </citation>
    <scope>NUCLEOTIDE SEQUENCE [LARGE SCALE GENOMIC DNA]</scope>
</reference>
<evidence type="ECO:0000259" key="3">
    <source>
        <dbReference type="Pfam" id="PF01471"/>
    </source>
</evidence>
<feature type="compositionally biased region" description="Gly residues" evidence="1">
    <location>
        <begin position="129"/>
        <end position="150"/>
    </location>
</feature>
<feature type="chain" id="PRO_5009583530" description="Peptidoglycan binding-like domain-containing protein" evidence="2">
    <location>
        <begin position="25"/>
        <end position="371"/>
    </location>
</feature>
<feature type="signal peptide" evidence="2">
    <location>
        <begin position="1"/>
        <end position="24"/>
    </location>
</feature>
<dbReference type="STRING" id="1802281.A3A44_02275"/>
<protein>
    <recommendedName>
        <fullName evidence="3">Peptidoglycan binding-like domain-containing protein</fullName>
    </recommendedName>
</protein>
<feature type="region of interest" description="Disordered" evidence="1">
    <location>
        <begin position="124"/>
        <end position="190"/>
    </location>
</feature>
<dbReference type="InterPro" id="IPR036365">
    <property type="entry name" value="PGBD-like_sf"/>
</dbReference>
<dbReference type="Pfam" id="PF01471">
    <property type="entry name" value="PG_binding_1"/>
    <property type="match status" value="2"/>
</dbReference>
<dbReference type="Gene3D" id="1.10.101.10">
    <property type="entry name" value="PGBD-like superfamily/PGBD"/>
    <property type="match status" value="2"/>
</dbReference>
<dbReference type="EMBL" id="MHQT01000034">
    <property type="protein sequence ID" value="OHA08896.1"/>
    <property type="molecule type" value="Genomic_DNA"/>
</dbReference>
<dbReference type="AlphaFoldDB" id="A0A1G2LB80"/>
<evidence type="ECO:0000313" key="5">
    <source>
        <dbReference type="Proteomes" id="UP000178977"/>
    </source>
</evidence>